<keyword evidence="1" id="KW-0812">Transmembrane</keyword>
<organism evidence="2 3">
    <name type="scientific">Rosa chinensis</name>
    <name type="common">China rose</name>
    <dbReference type="NCBI Taxonomy" id="74649"/>
    <lineage>
        <taxon>Eukaryota</taxon>
        <taxon>Viridiplantae</taxon>
        <taxon>Streptophyta</taxon>
        <taxon>Embryophyta</taxon>
        <taxon>Tracheophyta</taxon>
        <taxon>Spermatophyta</taxon>
        <taxon>Magnoliopsida</taxon>
        <taxon>eudicotyledons</taxon>
        <taxon>Gunneridae</taxon>
        <taxon>Pentapetalae</taxon>
        <taxon>rosids</taxon>
        <taxon>fabids</taxon>
        <taxon>Rosales</taxon>
        <taxon>Rosaceae</taxon>
        <taxon>Rosoideae</taxon>
        <taxon>Rosoideae incertae sedis</taxon>
        <taxon>Rosa</taxon>
    </lineage>
</organism>
<reference evidence="2 3" key="1">
    <citation type="journal article" date="2018" name="Nat. Genet.">
        <title>The Rosa genome provides new insights in the design of modern roses.</title>
        <authorList>
            <person name="Bendahmane M."/>
        </authorList>
    </citation>
    <scope>NUCLEOTIDE SEQUENCE [LARGE SCALE GENOMIC DNA]</scope>
    <source>
        <strain evidence="3">cv. Old Blush</strain>
    </source>
</reference>
<sequence length="68" mass="7623">MVDSNTSSTKEKVPKDISKPLVLLLFPILTTVPILGECPKAYWGTIENNRSRMMWLPVLSFCVGTKRA</sequence>
<dbReference type="AlphaFoldDB" id="A0A2P6Q4G1"/>
<comment type="caution">
    <text evidence="2">The sequence shown here is derived from an EMBL/GenBank/DDBJ whole genome shotgun (WGS) entry which is preliminary data.</text>
</comment>
<proteinExistence type="predicted"/>
<dbReference type="Gramene" id="PRQ29070">
    <property type="protein sequence ID" value="PRQ29070"/>
    <property type="gene ID" value="RchiOBHm_Chr5g0009851"/>
</dbReference>
<evidence type="ECO:0000313" key="3">
    <source>
        <dbReference type="Proteomes" id="UP000238479"/>
    </source>
</evidence>
<keyword evidence="1" id="KW-0472">Membrane</keyword>
<name>A0A2P6Q4G1_ROSCH</name>
<keyword evidence="3" id="KW-1185">Reference proteome</keyword>
<evidence type="ECO:0000313" key="2">
    <source>
        <dbReference type="EMBL" id="PRQ29070.1"/>
    </source>
</evidence>
<evidence type="ECO:0000256" key="1">
    <source>
        <dbReference type="SAM" id="Phobius"/>
    </source>
</evidence>
<gene>
    <name evidence="2" type="ORF">RchiOBHm_Chr5g0009851</name>
</gene>
<dbReference type="EMBL" id="PDCK01000043">
    <property type="protein sequence ID" value="PRQ29070.1"/>
    <property type="molecule type" value="Genomic_DNA"/>
</dbReference>
<feature type="transmembrane region" description="Helical" evidence="1">
    <location>
        <begin position="20"/>
        <end position="43"/>
    </location>
</feature>
<accession>A0A2P6Q4G1</accession>
<dbReference type="Proteomes" id="UP000238479">
    <property type="component" value="Chromosome 5"/>
</dbReference>
<protein>
    <submittedName>
        <fullName evidence="2">Uncharacterized protein</fullName>
    </submittedName>
</protein>
<keyword evidence="1" id="KW-1133">Transmembrane helix</keyword>